<dbReference type="GO" id="GO:0005524">
    <property type="term" value="F:ATP binding"/>
    <property type="evidence" value="ECO:0007669"/>
    <property type="project" value="UniProtKB-KW"/>
</dbReference>
<sequence length="323" mass="34714">MFLVCGEALFDVFIAGSAGAHLQMAARPGGSPFNVAIGLARQEKPVQFFGGIANDMLGSRLVSALEADGVGVQYLVRLDAPTALGLVSADIGGNPEYAFYGVGTADRGITVQHLMRLDESIRAIHIGSFSAVVEPVGLTFETLIRRERGTRLISYDPNVRLNVEPSIEVWLARIEQLVKLSDVIKISEEDVQLIYHGIQHAELAHRWLDAGAALVVITRGERGARAWNHSAFAEVDGKPVDVIDTVGAGDTFQSAMLSWLADTGNLAAGAASSIDSIHLHRMLEYAAQAAALTCTRLGADMPYKADIIDWMCSRSTADRAWLG</sequence>
<proteinExistence type="inferred from homology"/>
<evidence type="ECO:0000313" key="7">
    <source>
        <dbReference type="EMBL" id="EIT72148.1"/>
    </source>
</evidence>
<dbReference type="PATRIC" id="fig|1172194.4.peg.2207"/>
<feature type="domain" description="Carbohydrate kinase PfkB" evidence="6">
    <location>
        <begin position="23"/>
        <end position="301"/>
    </location>
</feature>
<dbReference type="InterPro" id="IPR029056">
    <property type="entry name" value="Ribokinase-like"/>
</dbReference>
<dbReference type="PANTHER" id="PTHR43085">
    <property type="entry name" value="HEXOKINASE FAMILY MEMBER"/>
    <property type="match status" value="1"/>
</dbReference>
<dbReference type="EMBL" id="AKGD01000001">
    <property type="protein sequence ID" value="EIT72148.1"/>
    <property type="molecule type" value="Genomic_DNA"/>
</dbReference>
<organism evidence="7 8">
    <name type="scientific">Hydrocarboniphaga effusa AP103</name>
    <dbReference type="NCBI Taxonomy" id="1172194"/>
    <lineage>
        <taxon>Bacteria</taxon>
        <taxon>Pseudomonadati</taxon>
        <taxon>Pseudomonadota</taxon>
        <taxon>Gammaproteobacteria</taxon>
        <taxon>Nevskiales</taxon>
        <taxon>Nevskiaceae</taxon>
        <taxon>Hydrocarboniphaga</taxon>
    </lineage>
</organism>
<accession>I8TEL8</accession>
<comment type="caution">
    <text evidence="7">The sequence shown here is derived from an EMBL/GenBank/DDBJ whole genome shotgun (WGS) entry which is preliminary data.</text>
</comment>
<evidence type="ECO:0000256" key="5">
    <source>
        <dbReference type="ARBA" id="ARBA00022840"/>
    </source>
</evidence>
<reference evidence="7 8" key="1">
    <citation type="journal article" date="2012" name="J. Bacteriol.">
        <title>Genome Sequence of n-Alkane-Degrading Hydrocarboniphaga effusa Strain AP103T (ATCC BAA-332T).</title>
        <authorList>
            <person name="Chang H.K."/>
            <person name="Zylstra G.J."/>
            <person name="Chae J.C."/>
        </authorList>
    </citation>
    <scope>NUCLEOTIDE SEQUENCE [LARGE SCALE GENOMIC DNA]</scope>
    <source>
        <strain evidence="7 8">AP103</strain>
    </source>
</reference>
<gene>
    <name evidence="7" type="ORF">WQQ_22850</name>
</gene>
<keyword evidence="5" id="KW-0067">ATP-binding</keyword>
<keyword evidence="3" id="KW-0547">Nucleotide-binding</keyword>
<keyword evidence="2" id="KW-0808">Transferase</keyword>
<keyword evidence="4" id="KW-0418">Kinase</keyword>
<dbReference type="SUPFAM" id="SSF53613">
    <property type="entry name" value="Ribokinase-like"/>
    <property type="match status" value="1"/>
</dbReference>
<name>I8TEL8_9GAMM</name>
<dbReference type="Proteomes" id="UP000003704">
    <property type="component" value="Unassembled WGS sequence"/>
</dbReference>
<evidence type="ECO:0000256" key="2">
    <source>
        <dbReference type="ARBA" id="ARBA00022679"/>
    </source>
</evidence>
<dbReference type="PANTHER" id="PTHR43085:SF1">
    <property type="entry name" value="PSEUDOURIDINE KINASE-RELATED"/>
    <property type="match status" value="1"/>
</dbReference>
<dbReference type="InterPro" id="IPR050306">
    <property type="entry name" value="PfkB_Carbo_kinase"/>
</dbReference>
<dbReference type="Gene3D" id="3.40.1190.20">
    <property type="match status" value="1"/>
</dbReference>
<dbReference type="STRING" id="1172194.WQQ_22850"/>
<dbReference type="OrthoDB" id="9779730at2"/>
<dbReference type="GO" id="GO:0016301">
    <property type="term" value="F:kinase activity"/>
    <property type="evidence" value="ECO:0007669"/>
    <property type="project" value="UniProtKB-KW"/>
</dbReference>
<dbReference type="AlphaFoldDB" id="I8TEL8"/>
<evidence type="ECO:0000313" key="8">
    <source>
        <dbReference type="Proteomes" id="UP000003704"/>
    </source>
</evidence>
<evidence type="ECO:0000256" key="3">
    <source>
        <dbReference type="ARBA" id="ARBA00022741"/>
    </source>
</evidence>
<dbReference type="InterPro" id="IPR002173">
    <property type="entry name" value="Carboh/pur_kinase_PfkB_CS"/>
</dbReference>
<evidence type="ECO:0000259" key="6">
    <source>
        <dbReference type="Pfam" id="PF00294"/>
    </source>
</evidence>
<evidence type="ECO:0000256" key="1">
    <source>
        <dbReference type="ARBA" id="ARBA00010688"/>
    </source>
</evidence>
<dbReference type="CDD" id="cd01167">
    <property type="entry name" value="bac_FRK"/>
    <property type="match status" value="1"/>
</dbReference>
<keyword evidence="8" id="KW-1185">Reference proteome</keyword>
<dbReference type="InterPro" id="IPR011611">
    <property type="entry name" value="PfkB_dom"/>
</dbReference>
<dbReference type="RefSeq" id="WP_007185228.1">
    <property type="nucleotide sequence ID" value="NZ_AKGD01000001.1"/>
</dbReference>
<comment type="similarity">
    <text evidence="1">Belongs to the carbohydrate kinase PfkB family.</text>
</comment>
<dbReference type="PROSITE" id="PS00584">
    <property type="entry name" value="PFKB_KINASES_2"/>
    <property type="match status" value="1"/>
</dbReference>
<dbReference type="Pfam" id="PF00294">
    <property type="entry name" value="PfkB"/>
    <property type="match status" value="1"/>
</dbReference>
<protein>
    <recommendedName>
        <fullName evidence="6">Carbohydrate kinase PfkB domain-containing protein</fullName>
    </recommendedName>
</protein>
<evidence type="ECO:0000256" key="4">
    <source>
        <dbReference type="ARBA" id="ARBA00022777"/>
    </source>
</evidence>